<dbReference type="RefSeq" id="WP_081142680.1">
    <property type="nucleotide sequence ID" value="NZ_CP015363.1"/>
</dbReference>
<dbReference type="STRING" id="74969.FAD_1255"/>
<dbReference type="SUPFAM" id="SSF52343">
    <property type="entry name" value="Ferredoxin reductase-like, C-terminal NADP-linked domain"/>
    <property type="match status" value="1"/>
</dbReference>
<dbReference type="Gene3D" id="2.40.30.10">
    <property type="entry name" value="Translation factors"/>
    <property type="match status" value="1"/>
</dbReference>
<dbReference type="Gene3D" id="2.10.240.10">
    <property type="entry name" value="Dihydroorotate dehydrogenase, electron transfer subunit"/>
    <property type="match status" value="1"/>
</dbReference>
<dbReference type="InterPro" id="IPR019480">
    <property type="entry name" value="Dihydroorotate_DH_Fe-S-bd"/>
</dbReference>
<feature type="binding site" evidence="11">
    <location>
        <position position="200"/>
    </location>
    <ligand>
        <name>[2Fe-2S] cluster</name>
        <dbReference type="ChEBI" id="CHEBI:190135"/>
    </ligand>
</feature>
<dbReference type="PROSITE" id="PS51384">
    <property type="entry name" value="FAD_FR"/>
    <property type="match status" value="1"/>
</dbReference>
<dbReference type="InterPro" id="IPR050353">
    <property type="entry name" value="PyrK_electron_transfer"/>
</dbReference>
<reference evidence="13 14" key="1">
    <citation type="submission" date="2011-10" db="EMBL/GenBank/DDBJ databases">
        <title>Metabolic and evolutionary patterns in the extreme acidophile Ferroplasma acidiphilum.</title>
        <authorList>
            <person name="Golyshina O.V."/>
            <person name="Kozyavkin S.A."/>
            <person name="Tatusov R.L."/>
            <person name="Slesarev A.I."/>
            <person name="Golyshin P.N."/>
        </authorList>
    </citation>
    <scope>NUCLEOTIDE SEQUENCE [LARGE SCALE GENOMIC DNA]</scope>
    <source>
        <strain evidence="14">Y</strain>
    </source>
</reference>
<comment type="cofactor">
    <cofactor evidence="11">
        <name>[2Fe-2S] cluster</name>
        <dbReference type="ChEBI" id="CHEBI:190135"/>
    </cofactor>
    <text evidence="11">Binds 1 [2Fe-2S] cluster per subunit.</text>
</comment>
<evidence type="ECO:0000256" key="3">
    <source>
        <dbReference type="ARBA" id="ARBA00022630"/>
    </source>
</evidence>
<dbReference type="GO" id="GO:0046872">
    <property type="term" value="F:metal ion binding"/>
    <property type="evidence" value="ECO:0007669"/>
    <property type="project" value="UniProtKB-KW"/>
</dbReference>
<feature type="domain" description="FAD-binding FR-type" evidence="12">
    <location>
        <begin position="1"/>
        <end position="89"/>
    </location>
</feature>
<protein>
    <submittedName>
        <fullName evidence="13">Dihydroorotate dehydrogenase electron transfer subunit</fullName>
    </submittedName>
</protein>
<dbReference type="GO" id="GO:0006221">
    <property type="term" value="P:pyrimidine nucleotide biosynthetic process"/>
    <property type="evidence" value="ECO:0007669"/>
    <property type="project" value="InterPro"/>
</dbReference>
<keyword evidence="8 11" id="KW-0408">Iron</keyword>
<keyword evidence="14" id="KW-1185">Reference proteome</keyword>
<dbReference type="PIRSF" id="PIRSF006816">
    <property type="entry name" value="Cyc3_hyd_g"/>
    <property type="match status" value="1"/>
</dbReference>
<dbReference type="OrthoDB" id="35401at2157"/>
<dbReference type="Proteomes" id="UP000192050">
    <property type="component" value="Chromosome"/>
</dbReference>
<sequence length="247" mass="27146">MKYFTIKENIRESRDVNTLTFEDDIKIKPGQFIMAWAPRINYIPLSFSSVSQIKSITVKIYGEASAYLAGLKPGDKLFYDGIYGNGYDVVQGKKLLIGAGSGIASLIPLIDEDTTGIISGKTGNDILFSSKFKKEKLHIVTDDGSMGKKGFVATAMDGLDIESFDMVYVCGPEIMMFSVLNYLKGMKVNCQFSLERSMKCGIGLCDSCSINGFQVCRDGPVFSIEKLKSMDEFGRTKLTSSGKRVSV</sequence>
<dbReference type="GO" id="GO:0050660">
    <property type="term" value="F:flavin adenine dinucleotide binding"/>
    <property type="evidence" value="ECO:0007669"/>
    <property type="project" value="InterPro"/>
</dbReference>
<dbReference type="Gene3D" id="3.40.50.80">
    <property type="entry name" value="Nucleotide-binding domain of ferredoxin-NADP reductase (FNR) module"/>
    <property type="match status" value="1"/>
</dbReference>
<evidence type="ECO:0000256" key="2">
    <source>
        <dbReference type="ARBA" id="ARBA00022448"/>
    </source>
</evidence>
<dbReference type="KEGG" id="fai:FAD_1255"/>
<dbReference type="InterPro" id="IPR017927">
    <property type="entry name" value="FAD-bd_FR_type"/>
</dbReference>
<dbReference type="CDD" id="cd06220">
    <property type="entry name" value="DHOD_e_trans_like2"/>
    <property type="match status" value="1"/>
</dbReference>
<comment type="similarity">
    <text evidence="1">Belongs to the PyrK family.</text>
</comment>
<dbReference type="GeneID" id="31676753"/>
<gene>
    <name evidence="13" type="ORF">FAD_1255</name>
</gene>
<dbReference type="PANTHER" id="PTHR43513:SF3">
    <property type="entry name" value="DIHYDROOROTATE DEHYDROGENASE B (NAD(+)), ELECTRON TRANSFER SUBUNIT-RELATED"/>
    <property type="match status" value="1"/>
</dbReference>
<feature type="binding site" evidence="11">
    <location>
        <position position="208"/>
    </location>
    <ligand>
        <name>[2Fe-2S] cluster</name>
        <dbReference type="ChEBI" id="CHEBI:190135"/>
    </ligand>
</feature>
<dbReference type="NCBIfam" id="NF000796">
    <property type="entry name" value="PRK00054.1-1"/>
    <property type="match status" value="1"/>
</dbReference>
<dbReference type="InterPro" id="IPR012165">
    <property type="entry name" value="Cyt_c3_hydrogenase_gsu"/>
</dbReference>
<evidence type="ECO:0000256" key="8">
    <source>
        <dbReference type="ARBA" id="ARBA00023004"/>
    </source>
</evidence>
<evidence type="ECO:0000256" key="1">
    <source>
        <dbReference type="ARBA" id="ARBA00006422"/>
    </source>
</evidence>
<evidence type="ECO:0000256" key="11">
    <source>
        <dbReference type="PIRSR" id="PIRSR006816-2"/>
    </source>
</evidence>
<evidence type="ECO:0000256" key="6">
    <source>
        <dbReference type="ARBA" id="ARBA00022827"/>
    </source>
</evidence>
<dbReference type="InterPro" id="IPR037117">
    <property type="entry name" value="Dihydroorotate_DH_ele_sf"/>
</dbReference>
<keyword evidence="6" id="KW-0274">FAD</keyword>
<dbReference type="GO" id="GO:0016491">
    <property type="term" value="F:oxidoreductase activity"/>
    <property type="evidence" value="ECO:0007669"/>
    <property type="project" value="InterPro"/>
</dbReference>
<dbReference type="PANTHER" id="PTHR43513">
    <property type="entry name" value="DIHYDROOROTATE DEHYDROGENASE B (NAD(+)), ELECTRON TRANSFER SUBUNIT"/>
    <property type="match status" value="1"/>
</dbReference>
<dbReference type="InterPro" id="IPR039261">
    <property type="entry name" value="FNR_nucleotide-bd"/>
</dbReference>
<evidence type="ECO:0000256" key="4">
    <source>
        <dbReference type="ARBA" id="ARBA00022714"/>
    </source>
</evidence>
<feature type="binding site" evidence="11">
    <location>
        <position position="205"/>
    </location>
    <ligand>
        <name>[2Fe-2S] cluster</name>
        <dbReference type="ChEBI" id="CHEBI:190135"/>
    </ligand>
</feature>
<keyword evidence="2" id="KW-0813">Transport</keyword>
<dbReference type="EMBL" id="CP015363">
    <property type="protein sequence ID" value="ARD85123.1"/>
    <property type="molecule type" value="Genomic_DNA"/>
</dbReference>
<keyword evidence="4 11" id="KW-0001">2Fe-2S</keyword>
<evidence type="ECO:0000313" key="14">
    <source>
        <dbReference type="Proteomes" id="UP000192050"/>
    </source>
</evidence>
<accession>A0A1V0N4S0</accession>
<proteinExistence type="inferred from homology"/>
<name>A0A1V0N4S0_9ARCH</name>
<dbReference type="AlphaFoldDB" id="A0A1V0N4S0"/>
<dbReference type="Pfam" id="PF10418">
    <property type="entry name" value="DHODB_Fe-S_bind"/>
    <property type="match status" value="1"/>
</dbReference>
<dbReference type="GO" id="GO:0051537">
    <property type="term" value="F:2 iron, 2 sulfur cluster binding"/>
    <property type="evidence" value="ECO:0007669"/>
    <property type="project" value="UniProtKB-KW"/>
</dbReference>
<evidence type="ECO:0000259" key="12">
    <source>
        <dbReference type="PROSITE" id="PS51384"/>
    </source>
</evidence>
<keyword evidence="3" id="KW-0285">Flavoprotein</keyword>
<feature type="binding site" evidence="11">
    <location>
        <position position="216"/>
    </location>
    <ligand>
        <name>[2Fe-2S] cluster</name>
        <dbReference type="ChEBI" id="CHEBI:190135"/>
    </ligand>
</feature>
<evidence type="ECO:0000256" key="5">
    <source>
        <dbReference type="ARBA" id="ARBA00022723"/>
    </source>
</evidence>
<keyword evidence="9 11" id="KW-0411">Iron-sulfur</keyword>
<evidence type="ECO:0000256" key="7">
    <source>
        <dbReference type="ARBA" id="ARBA00022982"/>
    </source>
</evidence>
<evidence type="ECO:0000256" key="9">
    <source>
        <dbReference type="ARBA" id="ARBA00023014"/>
    </source>
</evidence>
<dbReference type="InterPro" id="IPR017938">
    <property type="entry name" value="Riboflavin_synthase-like_b-brl"/>
</dbReference>
<evidence type="ECO:0000256" key="10">
    <source>
        <dbReference type="ARBA" id="ARBA00034078"/>
    </source>
</evidence>
<dbReference type="SUPFAM" id="SSF63380">
    <property type="entry name" value="Riboflavin synthase domain-like"/>
    <property type="match status" value="1"/>
</dbReference>
<keyword evidence="5 11" id="KW-0479">Metal-binding</keyword>
<organism evidence="13 14">
    <name type="scientific">Ferroplasma acidiphilum</name>
    <dbReference type="NCBI Taxonomy" id="74969"/>
    <lineage>
        <taxon>Archaea</taxon>
        <taxon>Methanobacteriati</taxon>
        <taxon>Thermoplasmatota</taxon>
        <taxon>Thermoplasmata</taxon>
        <taxon>Thermoplasmatales</taxon>
        <taxon>Ferroplasmaceae</taxon>
        <taxon>Ferroplasma</taxon>
    </lineage>
</organism>
<evidence type="ECO:0000313" key="13">
    <source>
        <dbReference type="EMBL" id="ARD85123.1"/>
    </source>
</evidence>
<comment type="cofactor">
    <cofactor evidence="10">
        <name>[2Fe-2S] cluster</name>
        <dbReference type="ChEBI" id="CHEBI:190135"/>
    </cofactor>
</comment>
<keyword evidence="7" id="KW-0249">Electron transport</keyword>